<dbReference type="OrthoDB" id="6027991at2"/>
<sequence>MNFEALQRRVRRAEAVVQVRNEETTQQWALLNHTWRSAWTPGRIIVVGLAGGFLAGKLEPGGAFSGARWLQMIGSVSGLVASAQASVASFAAAAAGMAASHAADAADEAGDAADEAAHNAAPAAAPRASAATAANPANNPVPPRAAEAATELSES</sequence>
<keyword evidence="3" id="KW-1185">Reference proteome</keyword>
<accession>A0A0R0BVW9</accession>
<feature type="compositionally biased region" description="Acidic residues" evidence="1">
    <location>
        <begin position="105"/>
        <end position="114"/>
    </location>
</feature>
<comment type="caution">
    <text evidence="2">The sequence shown here is derived from an EMBL/GenBank/DDBJ whole genome shotgun (WGS) entry which is preliminary data.</text>
</comment>
<dbReference type="Proteomes" id="UP000051863">
    <property type="component" value="Unassembled WGS sequence"/>
</dbReference>
<evidence type="ECO:0000313" key="2">
    <source>
        <dbReference type="EMBL" id="KRG61445.1"/>
    </source>
</evidence>
<proteinExistence type="predicted"/>
<feature type="compositionally biased region" description="Low complexity" evidence="1">
    <location>
        <begin position="118"/>
        <end position="149"/>
    </location>
</feature>
<dbReference type="PATRIC" id="fig|405446.3.peg.184"/>
<protein>
    <submittedName>
        <fullName evidence="2">Protein sip-5</fullName>
    </submittedName>
</protein>
<reference evidence="2 3" key="1">
    <citation type="submission" date="2015-05" db="EMBL/GenBank/DDBJ databases">
        <title>Genome sequencing and analysis of members of genus Stenotrophomonas.</title>
        <authorList>
            <person name="Patil P.P."/>
            <person name="Midha S."/>
            <person name="Patil P.B."/>
        </authorList>
    </citation>
    <scope>NUCLEOTIDE SEQUENCE [LARGE SCALE GENOMIC DNA]</scope>
    <source>
        <strain evidence="2 3">DSM 18941</strain>
    </source>
</reference>
<evidence type="ECO:0000256" key="1">
    <source>
        <dbReference type="SAM" id="MobiDB-lite"/>
    </source>
</evidence>
<feature type="region of interest" description="Disordered" evidence="1">
    <location>
        <begin position="101"/>
        <end position="155"/>
    </location>
</feature>
<organism evidence="2 3">
    <name type="scientific">Stenotrophomonas terrae</name>
    <dbReference type="NCBI Taxonomy" id="405446"/>
    <lineage>
        <taxon>Bacteria</taxon>
        <taxon>Pseudomonadati</taxon>
        <taxon>Pseudomonadota</taxon>
        <taxon>Gammaproteobacteria</taxon>
        <taxon>Lysobacterales</taxon>
        <taxon>Lysobacteraceae</taxon>
        <taxon>Stenotrophomonas</taxon>
    </lineage>
</organism>
<gene>
    <name evidence="2" type="ORF">ABB27_18980</name>
</gene>
<dbReference type="RefSeq" id="WP_057630868.1">
    <property type="nucleotide sequence ID" value="NZ_LDJJ01000113.1"/>
</dbReference>
<dbReference type="AlphaFoldDB" id="A0A0R0BVW9"/>
<name>A0A0R0BVW9_9GAMM</name>
<evidence type="ECO:0000313" key="3">
    <source>
        <dbReference type="Proteomes" id="UP000051863"/>
    </source>
</evidence>
<dbReference type="EMBL" id="LDJJ01000113">
    <property type="protein sequence ID" value="KRG61445.1"/>
    <property type="molecule type" value="Genomic_DNA"/>
</dbReference>